<dbReference type="EMBL" id="KB705643">
    <property type="protein sequence ID" value="EMR71457.1"/>
    <property type="molecule type" value="Genomic_DNA"/>
</dbReference>
<dbReference type="PANTHER" id="PTHR43671:SF13">
    <property type="entry name" value="SERINE_THREONINE-PROTEIN KINASE NEK2"/>
    <property type="match status" value="1"/>
</dbReference>
<evidence type="ECO:0000256" key="6">
    <source>
        <dbReference type="SAM" id="MobiDB-lite"/>
    </source>
</evidence>
<dbReference type="OMA" id="NMEDAPR"/>
<dbReference type="OrthoDB" id="4062651at2759"/>
<evidence type="ECO:0000259" key="7">
    <source>
        <dbReference type="PROSITE" id="PS50011"/>
    </source>
</evidence>
<dbReference type="Gene3D" id="1.10.510.10">
    <property type="entry name" value="Transferase(Phosphotransferase) domain 1"/>
    <property type="match status" value="1"/>
</dbReference>
<evidence type="ECO:0000313" key="9">
    <source>
        <dbReference type="Proteomes" id="UP000012174"/>
    </source>
</evidence>
<dbReference type="InterPro" id="IPR000719">
    <property type="entry name" value="Prot_kinase_dom"/>
</dbReference>
<gene>
    <name evidence="8" type="ORF">UCREL1_1500</name>
</gene>
<dbReference type="KEGG" id="ela:UCREL1_1500"/>
<evidence type="ECO:0000256" key="5">
    <source>
        <dbReference type="ARBA" id="ARBA00022840"/>
    </source>
</evidence>
<dbReference type="STRING" id="1287681.M7T4B4"/>
<dbReference type="GO" id="GO:0004674">
    <property type="term" value="F:protein serine/threonine kinase activity"/>
    <property type="evidence" value="ECO:0007669"/>
    <property type="project" value="UniProtKB-EC"/>
</dbReference>
<dbReference type="AlphaFoldDB" id="M7T4B4"/>
<dbReference type="GO" id="GO:0005524">
    <property type="term" value="F:ATP binding"/>
    <property type="evidence" value="ECO:0007669"/>
    <property type="project" value="UniProtKB-KW"/>
</dbReference>
<accession>M7T4B4</accession>
<feature type="compositionally biased region" description="Low complexity" evidence="6">
    <location>
        <begin position="458"/>
        <end position="476"/>
    </location>
</feature>
<dbReference type="PROSITE" id="PS50011">
    <property type="entry name" value="PROTEIN_KINASE_DOM"/>
    <property type="match status" value="1"/>
</dbReference>
<proteinExistence type="predicted"/>
<feature type="region of interest" description="Disordered" evidence="6">
    <location>
        <begin position="455"/>
        <end position="476"/>
    </location>
</feature>
<dbReference type="EC" id="2.7.11.1" evidence="1"/>
<dbReference type="InterPro" id="IPR050660">
    <property type="entry name" value="NEK_Ser/Thr_kinase"/>
</dbReference>
<evidence type="ECO:0000313" key="8">
    <source>
        <dbReference type="EMBL" id="EMR71457.1"/>
    </source>
</evidence>
<protein>
    <recommendedName>
        <fullName evidence="1">non-specific serine/threonine protein kinase</fullName>
        <ecNumber evidence="1">2.7.11.1</ecNumber>
    </recommendedName>
</protein>
<keyword evidence="2" id="KW-0808">Transferase</keyword>
<dbReference type="Proteomes" id="UP000012174">
    <property type="component" value="Unassembled WGS sequence"/>
</dbReference>
<sequence length="476" mass="54267">MAFPAFQAPWQTSQASALLYDFTTELSPGVWKVYRKDSKVAYLAYDITNQLFTNPEQPWRGGKTELWNLMKPDTKASFTGLLVQLLSHENLVGLLDVIQVRRTSFGGPYSRERWYTIWDFCDAGNLGTLLTPNQSELQAFATQVPKPTKFRHLPESLCWHVLTSVLKALAWLHDGTSSLEWNADLGYHVEMGERDPDWQPVLHRNIAPENIFFMYPKRGEAYGICKLGNFGTAFITGHNAVRAEIEPDGRQRLDPPQGPHGRYIITPPPGQDSTDLENIEDLRERDWQYKDMYPPLTDQPYTLVSEYRALGEVIQAMMVPPAGNDHMRDIRCRSVRDNLIDADYSKELKRFVQWLMEMSIFDLLSMMELSAGYGRGGQRGPLVTNCTSALYANAIRQYYEFRDKTGEEGRYLLFVRDAILREQDEDNWKAQQAKDDNDRAKEILDTQDKLFGMDKLFGTGNPTGNTGNTGTTGTTT</sequence>
<dbReference type="PANTHER" id="PTHR43671">
    <property type="entry name" value="SERINE/THREONINE-PROTEIN KINASE NEK"/>
    <property type="match status" value="1"/>
</dbReference>
<dbReference type="SUPFAM" id="SSF56112">
    <property type="entry name" value="Protein kinase-like (PK-like)"/>
    <property type="match status" value="1"/>
</dbReference>
<keyword evidence="5" id="KW-0067">ATP-binding</keyword>
<feature type="domain" description="Protein kinase" evidence="7">
    <location>
        <begin position="20"/>
        <end position="383"/>
    </location>
</feature>
<keyword evidence="9" id="KW-1185">Reference proteome</keyword>
<feature type="region of interest" description="Disordered" evidence="6">
    <location>
        <begin position="249"/>
        <end position="272"/>
    </location>
</feature>
<keyword evidence="4 8" id="KW-0418">Kinase</keyword>
<name>M7T4B4_EUTLA</name>
<dbReference type="eggNOG" id="ENOG502SRF0">
    <property type="taxonomic scope" value="Eukaryota"/>
</dbReference>
<organism evidence="8 9">
    <name type="scientific">Eutypa lata (strain UCR-EL1)</name>
    <name type="common">Grapevine dieback disease fungus</name>
    <name type="synonym">Eutypa armeniacae</name>
    <dbReference type="NCBI Taxonomy" id="1287681"/>
    <lineage>
        <taxon>Eukaryota</taxon>
        <taxon>Fungi</taxon>
        <taxon>Dikarya</taxon>
        <taxon>Ascomycota</taxon>
        <taxon>Pezizomycotina</taxon>
        <taxon>Sordariomycetes</taxon>
        <taxon>Xylariomycetidae</taxon>
        <taxon>Xylariales</taxon>
        <taxon>Diatrypaceae</taxon>
        <taxon>Eutypa</taxon>
    </lineage>
</organism>
<reference evidence="9" key="1">
    <citation type="journal article" date="2013" name="Genome Announc.">
        <title>Draft genome sequence of the grapevine dieback fungus Eutypa lata UCR-EL1.</title>
        <authorList>
            <person name="Blanco-Ulate B."/>
            <person name="Rolshausen P.E."/>
            <person name="Cantu D."/>
        </authorList>
    </citation>
    <scope>NUCLEOTIDE SEQUENCE [LARGE SCALE GENOMIC DNA]</scope>
    <source>
        <strain evidence="9">UCR-EL1</strain>
    </source>
</reference>
<dbReference type="InterPro" id="IPR011009">
    <property type="entry name" value="Kinase-like_dom_sf"/>
</dbReference>
<evidence type="ECO:0000256" key="1">
    <source>
        <dbReference type="ARBA" id="ARBA00012513"/>
    </source>
</evidence>
<evidence type="ECO:0000256" key="4">
    <source>
        <dbReference type="ARBA" id="ARBA00022777"/>
    </source>
</evidence>
<evidence type="ECO:0000256" key="3">
    <source>
        <dbReference type="ARBA" id="ARBA00022741"/>
    </source>
</evidence>
<dbReference type="HOGENOM" id="CLU_573672_0_0_1"/>
<evidence type="ECO:0000256" key="2">
    <source>
        <dbReference type="ARBA" id="ARBA00022679"/>
    </source>
</evidence>
<keyword evidence="3" id="KW-0547">Nucleotide-binding</keyword>